<reference evidence="6 7" key="1">
    <citation type="journal article" date="2015" name="Int. J. Syst. Evol. Microbiol.">
        <title>Amycolatopsis rhabdoformis sp. nov., an actinomycete isolated from a tropical forest soil.</title>
        <authorList>
            <person name="Souza W.R."/>
            <person name="Silva R.E."/>
            <person name="Goodfellow M."/>
            <person name="Busarakam K."/>
            <person name="Figueiro F.S."/>
            <person name="Ferreira D."/>
            <person name="Rodrigues-Filho E."/>
            <person name="Moraes L.A.B."/>
            <person name="Zucchi T.D."/>
        </authorList>
    </citation>
    <scope>NUCLEOTIDE SEQUENCE [LARGE SCALE GENOMIC DNA]</scope>
    <source>
        <strain evidence="6 7">NCIMB 14900</strain>
    </source>
</reference>
<dbReference type="PROSITE" id="PS50943">
    <property type="entry name" value="HTH_CROC1"/>
    <property type="match status" value="1"/>
</dbReference>
<dbReference type="Gene3D" id="1.10.260.40">
    <property type="entry name" value="lambda repressor-like DNA-binding domains"/>
    <property type="match status" value="1"/>
</dbReference>
<dbReference type="InterPro" id="IPR036322">
    <property type="entry name" value="WD40_repeat_dom_sf"/>
</dbReference>
<evidence type="ECO:0000256" key="4">
    <source>
        <dbReference type="SAM" id="Phobius"/>
    </source>
</evidence>
<keyword evidence="2" id="KW-0677">Repeat</keyword>
<keyword evidence="4" id="KW-1133">Transmembrane helix</keyword>
<dbReference type="SMART" id="SM00530">
    <property type="entry name" value="HTH_XRE"/>
    <property type="match status" value="1"/>
</dbReference>
<dbReference type="InterPro" id="IPR027417">
    <property type="entry name" value="P-loop_NTPase"/>
</dbReference>
<feature type="repeat" description="WD" evidence="3">
    <location>
        <begin position="900"/>
        <end position="941"/>
    </location>
</feature>
<dbReference type="InterPro" id="IPR001680">
    <property type="entry name" value="WD40_rpt"/>
</dbReference>
<gene>
    <name evidence="6" type="ORF">VSH64_23620</name>
</gene>
<dbReference type="PRINTS" id="PR00320">
    <property type="entry name" value="GPROTEINBRPT"/>
</dbReference>
<keyword evidence="4" id="KW-0472">Membrane</keyword>
<evidence type="ECO:0000259" key="5">
    <source>
        <dbReference type="PROSITE" id="PS50943"/>
    </source>
</evidence>
<dbReference type="InterPro" id="IPR019775">
    <property type="entry name" value="WD40_repeat_CS"/>
</dbReference>
<dbReference type="SUPFAM" id="SSF50978">
    <property type="entry name" value="WD40 repeat-like"/>
    <property type="match status" value="2"/>
</dbReference>
<dbReference type="CDD" id="cd00200">
    <property type="entry name" value="WD40"/>
    <property type="match status" value="2"/>
</dbReference>
<dbReference type="InterPro" id="IPR001387">
    <property type="entry name" value="Cro/C1-type_HTH"/>
</dbReference>
<dbReference type="PROSITE" id="PS00678">
    <property type="entry name" value="WD_REPEATS_1"/>
    <property type="match status" value="3"/>
</dbReference>
<dbReference type="SMART" id="SM00320">
    <property type="entry name" value="WD40"/>
    <property type="match status" value="12"/>
</dbReference>
<dbReference type="PROSITE" id="PS50294">
    <property type="entry name" value="WD_REPEATS_REGION"/>
    <property type="match status" value="8"/>
</dbReference>
<dbReference type="Gene3D" id="3.40.50.300">
    <property type="entry name" value="P-loop containing nucleotide triphosphate hydrolases"/>
    <property type="match status" value="1"/>
</dbReference>
<dbReference type="InterPro" id="IPR015943">
    <property type="entry name" value="WD40/YVTN_repeat-like_dom_sf"/>
</dbReference>
<dbReference type="Pfam" id="PF00400">
    <property type="entry name" value="WD40"/>
    <property type="match status" value="9"/>
</dbReference>
<evidence type="ECO:0000256" key="2">
    <source>
        <dbReference type="ARBA" id="ARBA00022737"/>
    </source>
</evidence>
<evidence type="ECO:0000313" key="7">
    <source>
        <dbReference type="Proteomes" id="UP001330812"/>
    </source>
</evidence>
<dbReference type="InterPro" id="IPR020472">
    <property type="entry name" value="WD40_PAC1"/>
</dbReference>
<keyword evidence="7" id="KW-1185">Reference proteome</keyword>
<dbReference type="SUPFAM" id="SSF52540">
    <property type="entry name" value="P-loop containing nucleoside triphosphate hydrolases"/>
    <property type="match status" value="1"/>
</dbReference>
<dbReference type="Pfam" id="PF13560">
    <property type="entry name" value="HTH_31"/>
    <property type="match status" value="1"/>
</dbReference>
<dbReference type="PROSITE" id="PS50082">
    <property type="entry name" value="WD_REPEATS_2"/>
    <property type="match status" value="9"/>
</dbReference>
<dbReference type="Proteomes" id="UP001330812">
    <property type="component" value="Chromosome"/>
</dbReference>
<dbReference type="Pfam" id="PF20703">
    <property type="entry name" value="nSTAND1"/>
    <property type="match status" value="1"/>
</dbReference>
<feature type="repeat" description="WD" evidence="3">
    <location>
        <begin position="783"/>
        <end position="824"/>
    </location>
</feature>
<dbReference type="Gene3D" id="2.130.10.10">
    <property type="entry name" value="YVTN repeat-like/Quinoprotein amine dehydrogenase"/>
    <property type="match status" value="4"/>
</dbReference>
<dbReference type="SUPFAM" id="SSF69304">
    <property type="entry name" value="Tricorn protease N-terminal domain"/>
    <property type="match status" value="1"/>
</dbReference>
<feature type="domain" description="HTH cro/C1-type" evidence="5">
    <location>
        <begin position="8"/>
        <end position="61"/>
    </location>
</feature>
<dbReference type="PANTHER" id="PTHR19879">
    <property type="entry name" value="TRANSCRIPTION INITIATION FACTOR TFIID"/>
    <property type="match status" value="1"/>
</dbReference>
<sequence length="1189" mass="124540">MTQFGRELRRIRGERALTLAALASLTHYSKGYLSKIETGTKPASTDLARRLDTALDAGGHLVRVLTAELARPRADVSPYRGLAAFSGEDSAWFFGRGDLIDEALETTRRAAGKPVVLVGPSGAGKSSLLHAGLLPALARGRVPGSASWPVLTLTPTDDPGAELARRAALVPDTAAERIVLVVDQFEELFTHSVTEATRTAFVRVLAGAAATGRALVVLALRADFYDRCLVYPELVDALRANQLTVGPMSPEQLREAITAPAEHAGLTLEPGLADLLLAEAEPDALPLLSHALLATWEEREGTTLTVAGYRRTGGIGDAVAATAERVHAALPQRARGAARALLVHLVRIGDHEPDARRRIERSTLRRQLPDPAGTELAVDALATARLLTVDKGTVTIAHEALLRAWPRLRGWIDSDRAGLQLQQRLRDAAQQWERGGRDRDLLYRGPRLDLAEDWATAHRDRLGSAEREFLAAARALEHSARFEARRRARRLRRLAVGLAVMTVLAVAATAVAVTQSVAASKARDEAVSRALASESNELRLTDPSLATRLSLAAYRVADTPEARGSLLDSSGDTQVRELDGHPSPIRRIAAIGGGDTVVTTGDDGSTRLWTVTGGASLVPAATIAGEGDEPTFAEAGGILVTTGKTGPTRVWRDGAWAAPVATFAAGPVTAAALSSDAAQLALGHPDGTISLWDTANPVAPTATLTGHTGAVVSLAFVPGSRVLVSGSEDFTARLWSPGRPGTVLGTTKAAVRSVAAAPGVIAVGSDDHSLALWSVTGVRTALLTSDTRAVHDLAFSPDGRTLAATGDDQTAQLWNVAEGTSLTVLNQPAPVRGAAFAAHGGLLVTGDDVGHLWLWHLPPPVVTVAAGVNSVVYRPRGDGYALGEDDGTVQLRLGGRVTNLVTGGAAIRTVVFSPDGAVLAAGGEDGVVHLWSLTGGEAAALARFPTGDGQLGAVAFDPTGRVLATGGDGRVVRLWIVGRTPALLDELRGHDNTIWGLAFSPDGATLASSGDDYTARFWHVRDPRHATAAGKLPWLPNSVNTVAFSPDGRLLATGGDDHTVRVWDFTTSPPTQWAELTAHGDAVQSVAFSPDGRLLASSADDHTARLWDVTDPHAPVALANLTGHTDVVGSVAFSPDGARLATAGTDHAVRFWLTDAAASARTICASSVPALSADEWSRYAAGAAPRPLC</sequence>
<feature type="transmembrane region" description="Helical" evidence="4">
    <location>
        <begin position="494"/>
        <end position="513"/>
    </location>
</feature>
<keyword evidence="4" id="KW-0812">Transmembrane</keyword>
<organism evidence="6 7">
    <name type="scientific">Amycolatopsis rhabdoformis</name>
    <dbReference type="NCBI Taxonomy" id="1448059"/>
    <lineage>
        <taxon>Bacteria</taxon>
        <taxon>Bacillati</taxon>
        <taxon>Actinomycetota</taxon>
        <taxon>Actinomycetes</taxon>
        <taxon>Pseudonocardiales</taxon>
        <taxon>Pseudonocardiaceae</taxon>
        <taxon>Amycolatopsis</taxon>
    </lineage>
</organism>
<feature type="repeat" description="WD" evidence="3">
    <location>
        <begin position="987"/>
        <end position="1028"/>
    </location>
</feature>
<feature type="repeat" description="WD" evidence="3">
    <location>
        <begin position="944"/>
        <end position="975"/>
    </location>
</feature>
<name>A0ABZ1IKH0_9PSEU</name>
<feature type="repeat" description="WD" evidence="3">
    <location>
        <begin position="1121"/>
        <end position="1162"/>
    </location>
</feature>
<proteinExistence type="predicted"/>
<feature type="repeat" description="WD" evidence="3">
    <location>
        <begin position="704"/>
        <end position="736"/>
    </location>
</feature>
<evidence type="ECO:0000313" key="6">
    <source>
        <dbReference type="EMBL" id="WSE35024.1"/>
    </source>
</evidence>
<dbReference type="RefSeq" id="WP_326837831.1">
    <property type="nucleotide sequence ID" value="NZ_CP142149.1"/>
</dbReference>
<keyword evidence="1 3" id="KW-0853">WD repeat</keyword>
<evidence type="ECO:0000256" key="3">
    <source>
        <dbReference type="PROSITE-ProRule" id="PRU00221"/>
    </source>
</evidence>
<protein>
    <submittedName>
        <fullName evidence="6">Helix-turn-helix domain-containing protein</fullName>
    </submittedName>
</protein>
<dbReference type="InterPro" id="IPR049052">
    <property type="entry name" value="nSTAND1"/>
</dbReference>
<feature type="repeat" description="WD" evidence="3">
    <location>
        <begin position="1037"/>
        <end position="1067"/>
    </location>
</feature>
<dbReference type="EMBL" id="CP142149">
    <property type="protein sequence ID" value="WSE35024.1"/>
    <property type="molecule type" value="Genomic_DNA"/>
</dbReference>
<accession>A0ABZ1IKH0</accession>
<dbReference type="PANTHER" id="PTHR19879:SF9">
    <property type="entry name" value="TRANSCRIPTION INITIATION FACTOR TFIID SUBUNIT 5"/>
    <property type="match status" value="1"/>
</dbReference>
<dbReference type="InterPro" id="IPR010982">
    <property type="entry name" value="Lambda_DNA-bd_dom_sf"/>
</dbReference>
<dbReference type="SUPFAM" id="SSF47413">
    <property type="entry name" value="lambda repressor-like DNA-binding domains"/>
    <property type="match status" value="1"/>
</dbReference>
<evidence type="ECO:0000256" key="1">
    <source>
        <dbReference type="ARBA" id="ARBA00022574"/>
    </source>
</evidence>
<dbReference type="CDD" id="cd00009">
    <property type="entry name" value="AAA"/>
    <property type="match status" value="1"/>
</dbReference>
<feature type="repeat" description="WD" evidence="3">
    <location>
        <begin position="578"/>
        <end position="619"/>
    </location>
</feature>
<feature type="repeat" description="WD" evidence="3">
    <location>
        <begin position="1076"/>
        <end position="1109"/>
    </location>
</feature>